<evidence type="ECO:0000256" key="7">
    <source>
        <dbReference type="ARBA" id="ARBA00023065"/>
    </source>
</evidence>
<evidence type="ECO:0000256" key="6">
    <source>
        <dbReference type="ARBA" id="ARBA00022989"/>
    </source>
</evidence>
<evidence type="ECO:0000256" key="11">
    <source>
        <dbReference type="ARBA" id="ARBA00025198"/>
    </source>
</evidence>
<comment type="subunit">
    <text evidence="13">F-type ATPases have 2 components, F(1) - the catalytic core - and F(0) - the membrane proton channel. F(1) has five subunits: alpha(3), beta(3), gamma(1), delta(1), epsilon(1). F(0) has four main subunits: a(1), b(1), b'(1) and c(10-14). The alpha and beta chains form an alternating ring which encloses part of the gamma chain. F(1) is attached to F(0) by a central stalk formed by the gamma and epsilon chains, while a peripheral stalk is formed by the delta, b and b' chains.</text>
</comment>
<evidence type="ECO:0000256" key="10">
    <source>
        <dbReference type="ARBA" id="ARBA00023310"/>
    </source>
</evidence>
<name>K9YI39_CYASC</name>
<comment type="subcellular location">
    <subcellularLocation>
        <location evidence="13">Cellular thylakoid membrane</location>
        <topology evidence="13">Single-pass membrane protein</topology>
    </subcellularLocation>
    <subcellularLocation>
        <location evidence="12">Endomembrane system</location>
        <topology evidence="12">Single-pass membrane protein</topology>
    </subcellularLocation>
</comment>
<evidence type="ECO:0000256" key="12">
    <source>
        <dbReference type="ARBA" id="ARBA00037847"/>
    </source>
</evidence>
<dbReference type="GO" id="GO:0045259">
    <property type="term" value="C:proton-transporting ATP synthase complex"/>
    <property type="evidence" value="ECO:0007669"/>
    <property type="project" value="UniProtKB-KW"/>
</dbReference>
<dbReference type="EMBL" id="CP003940">
    <property type="protein sequence ID" value="AFZ46065.1"/>
    <property type="molecule type" value="Genomic_DNA"/>
</dbReference>
<evidence type="ECO:0000256" key="1">
    <source>
        <dbReference type="ARBA" id="ARBA00005513"/>
    </source>
</evidence>
<protein>
    <recommendedName>
        <fullName evidence="13">ATP synthase subunit b'</fullName>
    </recommendedName>
    <alternativeName>
        <fullName evidence="13">ATP synthase F(0) sector subunit b'</fullName>
    </alternativeName>
    <alternativeName>
        <fullName evidence="13">ATPase subunit II</fullName>
    </alternativeName>
    <alternativeName>
        <fullName evidence="13">F-type ATPase subunit b'</fullName>
        <shortName evidence="13">F-ATPase subunit b'</shortName>
    </alternativeName>
</protein>
<dbReference type="PANTHER" id="PTHR33445:SF2">
    <property type="entry name" value="ATP SYNTHASE SUBUNIT B', CHLOROPLASTIC"/>
    <property type="match status" value="1"/>
</dbReference>
<evidence type="ECO:0000256" key="13">
    <source>
        <dbReference type="HAMAP-Rule" id="MF_01399"/>
    </source>
</evidence>
<dbReference type="GO" id="GO:0046933">
    <property type="term" value="F:proton-transporting ATP synthase activity, rotational mechanism"/>
    <property type="evidence" value="ECO:0007669"/>
    <property type="project" value="UniProtKB-UniRule"/>
</dbReference>
<dbReference type="SUPFAM" id="SSF81573">
    <property type="entry name" value="F1F0 ATP synthase subunit B, membrane domain"/>
    <property type="match status" value="1"/>
</dbReference>
<dbReference type="GO" id="GO:0012505">
    <property type="term" value="C:endomembrane system"/>
    <property type="evidence" value="ECO:0007669"/>
    <property type="project" value="UniProtKB-SubCell"/>
</dbReference>
<evidence type="ECO:0000256" key="2">
    <source>
        <dbReference type="ARBA" id="ARBA00022448"/>
    </source>
</evidence>
<dbReference type="PATRIC" id="fig|292563.3.peg.87"/>
<keyword evidence="10 13" id="KW-0066">ATP synthesis</keyword>
<keyword evidence="5 13" id="KW-0375">Hydrogen ion transport</keyword>
<dbReference type="HOGENOM" id="CLU_079215_9_0_3"/>
<keyword evidence="6 13" id="KW-1133">Transmembrane helix</keyword>
<sequence length="158" mass="17690">MTQWILFAAETAEGGLFDIDATLPLMAIQFLILAAILNALFYKPLGKAIDERAGYVQGQLKSAKEQKEKSLALAQQYEQELKEVRKQSQEIIANAQAEAQKIVSEQTQQAQQEVIAERQKASEQIEAERNQAMSALEQQVQALSKQILEKVLGREFAK</sequence>
<dbReference type="BioCyc" id="CSTA292563:G1353-81-MONOMER"/>
<keyword evidence="15" id="KW-0175">Coiled coil</keyword>
<dbReference type="InterPro" id="IPR050059">
    <property type="entry name" value="ATP_synthase_B_chain"/>
</dbReference>
<dbReference type="eggNOG" id="COG0711">
    <property type="taxonomic scope" value="Bacteria"/>
</dbReference>
<feature type="coiled-coil region" evidence="15">
    <location>
        <begin position="60"/>
        <end position="146"/>
    </location>
</feature>
<evidence type="ECO:0000313" key="17">
    <source>
        <dbReference type="Proteomes" id="UP000010483"/>
    </source>
</evidence>
<keyword evidence="7 13" id="KW-0406">Ion transport</keyword>
<gene>
    <name evidence="13" type="primary">atpF2</name>
    <name evidence="13" type="synonym">atpG</name>
    <name evidence="16" type="ordered locus">Cyast_0082</name>
</gene>
<dbReference type="Proteomes" id="UP000010483">
    <property type="component" value="Chromosome"/>
</dbReference>
<dbReference type="HAMAP" id="MF_01398">
    <property type="entry name" value="ATP_synth_b_bprime"/>
    <property type="match status" value="1"/>
</dbReference>
<dbReference type="PANTHER" id="PTHR33445">
    <property type="entry name" value="ATP SYNTHASE SUBUNIT B', CHLOROPLASTIC"/>
    <property type="match status" value="1"/>
</dbReference>
<dbReference type="CDD" id="cd06503">
    <property type="entry name" value="ATP-synt_Fo_b"/>
    <property type="match status" value="1"/>
</dbReference>
<evidence type="ECO:0000256" key="8">
    <source>
        <dbReference type="ARBA" id="ARBA00023078"/>
    </source>
</evidence>
<evidence type="ECO:0000313" key="16">
    <source>
        <dbReference type="EMBL" id="AFZ46065.1"/>
    </source>
</evidence>
<keyword evidence="2 13" id="KW-0813">Transport</keyword>
<dbReference type="NCBIfam" id="NF005607">
    <property type="entry name" value="PRK07353.1"/>
    <property type="match status" value="1"/>
</dbReference>
<dbReference type="HAMAP" id="MF_01399">
    <property type="entry name" value="ATP_synth_bprime"/>
    <property type="match status" value="1"/>
</dbReference>
<keyword evidence="8 13" id="KW-0793">Thylakoid</keyword>
<dbReference type="InterPro" id="IPR034679">
    <property type="entry name" value="ATP_synth_b"/>
</dbReference>
<dbReference type="GO" id="GO:0046961">
    <property type="term" value="F:proton-transporting ATPase activity, rotational mechanism"/>
    <property type="evidence" value="ECO:0007669"/>
    <property type="project" value="TreeGrafter"/>
</dbReference>
<evidence type="ECO:0000256" key="14">
    <source>
        <dbReference type="RuleBase" id="RU003848"/>
    </source>
</evidence>
<keyword evidence="3 13" id="KW-0138">CF(0)</keyword>
<comment type="function">
    <text evidence="11 13">F(1)F(0) ATP synthase produces ATP from ADP in the presence of a proton or sodium gradient. F-type ATPases consist of two structural domains, F(1) containing the extramembraneous catalytic core and F(0) containing the membrane proton channel, linked together by a central stalk and a peripheral stalk. During catalysis, ATP synthesis in the catalytic domain of F(1) is coupled via a rotary mechanism of the central stalk subunits to proton translocation.</text>
</comment>
<comment type="function">
    <text evidence="13">Component of the F(0) channel, it forms part of the peripheral stalk, linking F(1) to F(0). The b'-subunit is a diverged and duplicated form of b found in plants and photosynthetic bacteria.</text>
</comment>
<evidence type="ECO:0000256" key="3">
    <source>
        <dbReference type="ARBA" id="ARBA00022547"/>
    </source>
</evidence>
<dbReference type="Pfam" id="PF00430">
    <property type="entry name" value="ATP-synt_B"/>
    <property type="match status" value="1"/>
</dbReference>
<dbReference type="InterPro" id="IPR028987">
    <property type="entry name" value="ATP_synth_B-like_membr_sf"/>
</dbReference>
<evidence type="ECO:0000256" key="9">
    <source>
        <dbReference type="ARBA" id="ARBA00023136"/>
    </source>
</evidence>
<keyword evidence="17" id="KW-1185">Reference proteome</keyword>
<evidence type="ECO:0000256" key="5">
    <source>
        <dbReference type="ARBA" id="ARBA00022781"/>
    </source>
</evidence>
<keyword evidence="9 13" id="KW-0472">Membrane</keyword>
<reference evidence="17" key="1">
    <citation type="journal article" date="2013" name="Proc. Natl. Acad. Sci. U.S.A.">
        <title>Improving the coverage of the cyanobacterial phylum using diversity-driven genome sequencing.</title>
        <authorList>
            <person name="Shih P.M."/>
            <person name="Wu D."/>
            <person name="Latifi A."/>
            <person name="Axen S.D."/>
            <person name="Fewer D.P."/>
            <person name="Talla E."/>
            <person name="Calteau A."/>
            <person name="Cai F."/>
            <person name="Tandeau de Marsac N."/>
            <person name="Rippka R."/>
            <person name="Herdman M."/>
            <person name="Sivonen K."/>
            <person name="Coursin T."/>
            <person name="Laurent T."/>
            <person name="Goodwin L."/>
            <person name="Nolan M."/>
            <person name="Davenport K.W."/>
            <person name="Han C.S."/>
            <person name="Rubin E.M."/>
            <person name="Eisen J.A."/>
            <person name="Woyke T."/>
            <person name="Gugger M."/>
            <person name="Kerfeld C.A."/>
        </authorList>
    </citation>
    <scope>NUCLEOTIDE SEQUENCE [LARGE SCALE GENOMIC DNA]</scope>
    <source>
        <strain evidence="17">ATCC 29140 / PCC 7202</strain>
    </source>
</reference>
<organism evidence="16 17">
    <name type="scientific">Cyanobacterium stanieri (strain ATCC 29140 / PCC 7202)</name>
    <dbReference type="NCBI Taxonomy" id="292563"/>
    <lineage>
        <taxon>Bacteria</taxon>
        <taxon>Bacillati</taxon>
        <taxon>Cyanobacteriota</taxon>
        <taxon>Cyanophyceae</taxon>
        <taxon>Oscillatoriophycideae</taxon>
        <taxon>Chroococcales</taxon>
        <taxon>Geminocystaceae</taxon>
        <taxon>Cyanobacterium</taxon>
    </lineage>
</organism>
<comment type="similarity">
    <text evidence="1 13 14">Belongs to the ATPase B chain family.</text>
</comment>
<proteinExistence type="inferred from homology"/>
<dbReference type="STRING" id="292563.Cyast_0082"/>
<dbReference type="InterPro" id="IPR002146">
    <property type="entry name" value="ATP_synth_b/b'su_bac/chlpt"/>
</dbReference>
<evidence type="ECO:0000256" key="15">
    <source>
        <dbReference type="SAM" id="Coils"/>
    </source>
</evidence>
<dbReference type="GO" id="GO:0031676">
    <property type="term" value="C:plasma membrane-derived thylakoid membrane"/>
    <property type="evidence" value="ECO:0007669"/>
    <property type="project" value="UniProtKB-SubCell"/>
</dbReference>
<keyword evidence="4 13" id="KW-0812">Transmembrane</keyword>
<dbReference type="Gene3D" id="1.20.5.620">
    <property type="entry name" value="F1F0 ATP synthase subunit B, membrane domain"/>
    <property type="match status" value="1"/>
</dbReference>
<evidence type="ECO:0000256" key="4">
    <source>
        <dbReference type="ARBA" id="ARBA00022692"/>
    </source>
</evidence>
<feature type="transmembrane region" description="Helical" evidence="13">
    <location>
        <begin position="23"/>
        <end position="42"/>
    </location>
</feature>
<dbReference type="AlphaFoldDB" id="K9YI39"/>
<accession>K9YI39</accession>
<dbReference type="KEGG" id="csn:Cyast_0082"/>